<dbReference type="InterPro" id="IPR046641">
    <property type="entry name" value="DUF6753"/>
</dbReference>
<dbReference type="OrthoDB" id="462431at2"/>
<reference evidence="1 2" key="1">
    <citation type="submission" date="2018-03" db="EMBL/GenBank/DDBJ databases">
        <title>The ancient ancestry and fast evolution of plastids.</title>
        <authorList>
            <person name="Moore K.R."/>
            <person name="Magnabosco C."/>
            <person name="Momper L."/>
            <person name="Gold D.A."/>
            <person name="Bosak T."/>
            <person name="Fournier G.P."/>
        </authorList>
    </citation>
    <scope>NUCLEOTIDE SEQUENCE [LARGE SCALE GENOMIC DNA]</scope>
    <source>
        <strain evidence="1 2">CCALA 037</strain>
    </source>
</reference>
<organism evidence="1 2">
    <name type="scientific">Chamaesiphon polymorphus CCALA 037</name>
    <dbReference type="NCBI Taxonomy" id="2107692"/>
    <lineage>
        <taxon>Bacteria</taxon>
        <taxon>Bacillati</taxon>
        <taxon>Cyanobacteriota</taxon>
        <taxon>Cyanophyceae</taxon>
        <taxon>Gomontiellales</taxon>
        <taxon>Chamaesiphonaceae</taxon>
        <taxon>Chamaesiphon</taxon>
    </lineage>
</organism>
<dbReference type="EMBL" id="PVWO01000264">
    <property type="protein sequence ID" value="PSB54369.1"/>
    <property type="molecule type" value="Genomic_DNA"/>
</dbReference>
<evidence type="ECO:0000313" key="2">
    <source>
        <dbReference type="Proteomes" id="UP000238937"/>
    </source>
</evidence>
<proteinExistence type="predicted"/>
<gene>
    <name evidence="1" type="ORF">C7B77_18335</name>
</gene>
<evidence type="ECO:0000313" key="1">
    <source>
        <dbReference type="EMBL" id="PSB54369.1"/>
    </source>
</evidence>
<name>A0A2T1GAR2_9CYAN</name>
<dbReference type="AlphaFoldDB" id="A0A2T1GAR2"/>
<keyword evidence="2" id="KW-1185">Reference proteome</keyword>
<dbReference type="Pfam" id="PF20538">
    <property type="entry name" value="DUF6753"/>
    <property type="match status" value="1"/>
</dbReference>
<comment type="caution">
    <text evidence="1">The sequence shown here is derived from an EMBL/GenBank/DDBJ whole genome shotgun (WGS) entry which is preliminary data.</text>
</comment>
<dbReference type="RefSeq" id="WP_106308018.1">
    <property type="nucleotide sequence ID" value="NZ_PVWO01000264.1"/>
</dbReference>
<sequence length="254" mass="28756">MAVNFNGSSKNAEMEYIDILLEGKSNEFKGRVLAFIRKYKIDANDPTFMLLVAIGGLDVALVDLPQAVAKGQQGMSEEIKRVESEFGKLWRTAIAALKSEIEDVKTVHQERDLRSTTKEQELERKIAAIETAISALNENILTLKGIESRIKADYSSLAKGLVAYKQELATGLDKLEERDSIKIWDFDKWRAEHWLLFVGTVFLGLLVCIDSWRVHSELNLVKEKLDRVLTHVDYNATKLGRIEKHLGVKKPKSE</sequence>
<accession>A0A2T1GAR2</accession>
<protein>
    <submittedName>
        <fullName evidence="1">Uncharacterized protein</fullName>
    </submittedName>
</protein>
<dbReference type="Proteomes" id="UP000238937">
    <property type="component" value="Unassembled WGS sequence"/>
</dbReference>